<dbReference type="EMBL" id="JMIB01000009">
    <property type="protein sequence ID" value="KDM92376.1"/>
    <property type="molecule type" value="Genomic_DNA"/>
</dbReference>
<gene>
    <name evidence="2" type="ORF">EA58_06560</name>
</gene>
<feature type="signal peptide" evidence="1">
    <location>
        <begin position="1"/>
        <end position="26"/>
    </location>
</feature>
<protein>
    <submittedName>
        <fullName evidence="2">Uncharacterized protein</fullName>
    </submittedName>
</protein>
<comment type="caution">
    <text evidence="2">The sequence shown here is derived from an EMBL/GenBank/DDBJ whole genome shotgun (WGS) entry which is preliminary data.</text>
</comment>
<dbReference type="PROSITE" id="PS51257">
    <property type="entry name" value="PROKAR_LIPOPROTEIN"/>
    <property type="match status" value="1"/>
</dbReference>
<name>A0A066RTD4_9GAMM</name>
<accession>A0A066RTD4</accession>
<evidence type="ECO:0000313" key="3">
    <source>
        <dbReference type="Proteomes" id="UP000027192"/>
    </source>
</evidence>
<dbReference type="AlphaFoldDB" id="A0A066RTD4"/>
<proteinExistence type="predicted"/>
<reference evidence="2 3" key="1">
    <citation type="submission" date="2014-04" db="EMBL/GenBank/DDBJ databases">
        <title>Draft genome sequence of Photobacterium halotolerans S2753: a solonamide, ngercheumicin and holomycin producer.</title>
        <authorList>
            <person name="Machado H.R."/>
            <person name="Gram L."/>
        </authorList>
    </citation>
    <scope>NUCLEOTIDE SEQUENCE [LARGE SCALE GENOMIC DNA]</scope>
    <source>
        <strain evidence="2 3">S2753</strain>
    </source>
</reference>
<sequence length="113" mass="12227">MEIIVKKVMKVAIAFVFSLSACFANAASHYISGKITNITAIEGALLIMVDNGNIPDHCKGTPYNWLKIKQENTTMVSVVLTQWASNNRTATVYTSGIENAGSYCLVTQVDPLG</sequence>
<dbReference type="STRING" id="1654360.EA58_06560"/>
<organism evidence="2 3">
    <name type="scientific">Photobacterium galatheae</name>
    <dbReference type="NCBI Taxonomy" id="1654360"/>
    <lineage>
        <taxon>Bacteria</taxon>
        <taxon>Pseudomonadati</taxon>
        <taxon>Pseudomonadota</taxon>
        <taxon>Gammaproteobacteria</taxon>
        <taxon>Vibrionales</taxon>
        <taxon>Vibrionaceae</taxon>
        <taxon>Photobacterium</taxon>
    </lineage>
</organism>
<evidence type="ECO:0000256" key="1">
    <source>
        <dbReference type="SAM" id="SignalP"/>
    </source>
</evidence>
<keyword evidence="1" id="KW-0732">Signal</keyword>
<dbReference type="Proteomes" id="UP000027192">
    <property type="component" value="Unassembled WGS sequence"/>
</dbReference>
<feature type="chain" id="PRO_5001629702" evidence="1">
    <location>
        <begin position="27"/>
        <end position="113"/>
    </location>
</feature>
<evidence type="ECO:0000313" key="2">
    <source>
        <dbReference type="EMBL" id="KDM92376.1"/>
    </source>
</evidence>
<keyword evidence="3" id="KW-1185">Reference proteome</keyword>